<sequence>IQHNAGAAAADVDDRSGDVVIPGIQDGVGGERAAAAGVERQRIAAIDDRAGADREGAQRNLAARRRTAAGILPGNIDSADRHRVAIRNPQQRTVAAGKHIAAIGLFDRQRADRDVTVGAAGHRADRPDDAAVTDDKAPAGDKSSVAGERDKKQLGPGQRMRRVGQDLEIERAGGDVLHAVDDLSGAADQHRGRPEPADL</sequence>
<feature type="region of interest" description="Disordered" evidence="1">
    <location>
        <begin position="180"/>
        <end position="199"/>
    </location>
</feature>
<gene>
    <name evidence="2" type="ORF">chiPu_0032203</name>
</gene>
<feature type="compositionally biased region" description="Basic and acidic residues" evidence="1">
    <location>
        <begin position="122"/>
        <end position="139"/>
    </location>
</feature>
<accession>A0A401TZU9</accession>
<keyword evidence="3" id="KW-1185">Reference proteome</keyword>
<comment type="caution">
    <text evidence="2">The sequence shown here is derived from an EMBL/GenBank/DDBJ whole genome shotgun (WGS) entry which is preliminary data.</text>
</comment>
<feature type="region of interest" description="Disordered" evidence="1">
    <location>
        <begin position="118"/>
        <end position="167"/>
    </location>
</feature>
<evidence type="ECO:0000256" key="1">
    <source>
        <dbReference type="SAM" id="MobiDB-lite"/>
    </source>
</evidence>
<name>A0A401TZU9_CHIPU</name>
<feature type="non-terminal residue" evidence="2">
    <location>
        <position position="1"/>
    </location>
</feature>
<protein>
    <submittedName>
        <fullName evidence="2">Uncharacterized protein</fullName>
    </submittedName>
</protein>
<dbReference type="EMBL" id="BEZZ01230325">
    <property type="protein sequence ID" value="GCC48172.1"/>
    <property type="molecule type" value="Genomic_DNA"/>
</dbReference>
<evidence type="ECO:0000313" key="3">
    <source>
        <dbReference type="Proteomes" id="UP000287033"/>
    </source>
</evidence>
<proteinExistence type="predicted"/>
<organism evidence="2 3">
    <name type="scientific">Chiloscyllium punctatum</name>
    <name type="common">Brownbanded bambooshark</name>
    <name type="synonym">Hemiscyllium punctatum</name>
    <dbReference type="NCBI Taxonomy" id="137246"/>
    <lineage>
        <taxon>Eukaryota</taxon>
        <taxon>Metazoa</taxon>
        <taxon>Chordata</taxon>
        <taxon>Craniata</taxon>
        <taxon>Vertebrata</taxon>
        <taxon>Chondrichthyes</taxon>
        <taxon>Elasmobranchii</taxon>
        <taxon>Galeomorphii</taxon>
        <taxon>Galeoidea</taxon>
        <taxon>Orectolobiformes</taxon>
        <taxon>Hemiscylliidae</taxon>
        <taxon>Chiloscyllium</taxon>
    </lineage>
</organism>
<dbReference type="AlphaFoldDB" id="A0A401TZU9"/>
<feature type="compositionally biased region" description="Basic and acidic residues" evidence="1">
    <location>
        <begin position="188"/>
        <end position="199"/>
    </location>
</feature>
<dbReference type="Proteomes" id="UP000287033">
    <property type="component" value="Unassembled WGS sequence"/>
</dbReference>
<evidence type="ECO:0000313" key="2">
    <source>
        <dbReference type="EMBL" id="GCC48172.1"/>
    </source>
</evidence>
<reference evidence="2 3" key="1">
    <citation type="journal article" date="2018" name="Nat. Ecol. Evol.">
        <title>Shark genomes provide insights into elasmobranch evolution and the origin of vertebrates.</title>
        <authorList>
            <person name="Hara Y"/>
            <person name="Yamaguchi K"/>
            <person name="Onimaru K"/>
            <person name="Kadota M"/>
            <person name="Koyanagi M"/>
            <person name="Keeley SD"/>
            <person name="Tatsumi K"/>
            <person name="Tanaka K"/>
            <person name="Motone F"/>
            <person name="Kageyama Y"/>
            <person name="Nozu R"/>
            <person name="Adachi N"/>
            <person name="Nishimura O"/>
            <person name="Nakagawa R"/>
            <person name="Tanegashima C"/>
            <person name="Kiyatake I"/>
            <person name="Matsumoto R"/>
            <person name="Murakumo K"/>
            <person name="Nishida K"/>
            <person name="Terakita A"/>
            <person name="Kuratani S"/>
            <person name="Sato K"/>
            <person name="Hyodo S Kuraku.S."/>
        </authorList>
    </citation>
    <scope>NUCLEOTIDE SEQUENCE [LARGE SCALE GENOMIC DNA]</scope>
</reference>
<feature type="non-terminal residue" evidence="2">
    <location>
        <position position="199"/>
    </location>
</feature>